<feature type="transmembrane region" description="Helical" evidence="4">
    <location>
        <begin position="828"/>
        <end position="848"/>
    </location>
</feature>
<keyword evidence="1" id="KW-0732">Signal</keyword>
<dbReference type="Proteomes" id="UP000683925">
    <property type="component" value="Unassembled WGS sequence"/>
</dbReference>
<evidence type="ECO:0000313" key="5">
    <source>
        <dbReference type="EMBL" id="CAD8208635.1"/>
    </source>
</evidence>
<dbReference type="OMA" id="IIWMEVP"/>
<evidence type="ECO:0000256" key="4">
    <source>
        <dbReference type="SAM" id="Phobius"/>
    </source>
</evidence>
<accession>A0A8S1Y4D9</accession>
<keyword evidence="3" id="KW-1015">Disulfide bond</keyword>
<organism evidence="5 6">
    <name type="scientific">Paramecium octaurelia</name>
    <dbReference type="NCBI Taxonomy" id="43137"/>
    <lineage>
        <taxon>Eukaryota</taxon>
        <taxon>Sar</taxon>
        <taxon>Alveolata</taxon>
        <taxon>Ciliophora</taxon>
        <taxon>Intramacronucleata</taxon>
        <taxon>Oligohymenophorea</taxon>
        <taxon>Peniculida</taxon>
        <taxon>Parameciidae</taxon>
        <taxon>Paramecium</taxon>
    </lineage>
</organism>
<evidence type="ECO:0008006" key="7">
    <source>
        <dbReference type="Google" id="ProtNLM"/>
    </source>
</evidence>
<evidence type="ECO:0000256" key="3">
    <source>
        <dbReference type="ARBA" id="ARBA00023157"/>
    </source>
</evidence>
<proteinExistence type="predicted"/>
<dbReference type="PANTHER" id="PTHR38934:SF6">
    <property type="entry name" value="CHROMOSOME UNDETERMINED SCAFFOLD_176, WHOLE GENOME SHOTGUN SEQUENCE"/>
    <property type="match status" value="1"/>
</dbReference>
<feature type="transmembrane region" description="Helical" evidence="4">
    <location>
        <begin position="887"/>
        <end position="908"/>
    </location>
</feature>
<reference evidence="5" key="1">
    <citation type="submission" date="2021-01" db="EMBL/GenBank/DDBJ databases">
        <authorList>
            <consortium name="Genoscope - CEA"/>
            <person name="William W."/>
        </authorList>
    </citation>
    <scope>NUCLEOTIDE SEQUENCE</scope>
</reference>
<evidence type="ECO:0000256" key="1">
    <source>
        <dbReference type="ARBA" id="ARBA00022729"/>
    </source>
</evidence>
<feature type="transmembrane region" description="Helical" evidence="4">
    <location>
        <begin position="722"/>
        <end position="743"/>
    </location>
</feature>
<dbReference type="AlphaFoldDB" id="A0A8S1Y4D9"/>
<dbReference type="InterPro" id="IPR011936">
    <property type="entry name" value="Myxo_disulph_rpt"/>
</dbReference>
<comment type="caution">
    <text evidence="5">The sequence shown here is derived from an EMBL/GenBank/DDBJ whole genome shotgun (WGS) entry which is preliminary data.</text>
</comment>
<keyword evidence="4" id="KW-0812">Transmembrane</keyword>
<sequence length="1017" mass="118189">MESYLCRLYFWLRIYKKWLWNNRDIDKKSSLDSFLTGNQNCYNGTSCIRDFEIYYSQPAIIIQNFILGCLDQVGDQCLFCQEGWIQDDSQQNCHPICGDGIIQGQEQCDDANQVSNNGCFQCRFSCPFFCQQCEFGKCLKCQSNYELIDNRCQEIKNINGLEPLYELEYSIFNLLNYGSYYHLLLEYQPPDQQLQPMQISNQQIQIYEIFEYYFKRKTIENCFSSLFGQCLECQTFYKPSLNKNQCIMKCNDGIVMENEICDDQNNIQFDGCYKCQLSCQLECNYCIQKQCYSCIDGWQLIDYKCYQICGDGLLAISSLEQCDDGNFQPYDGCYNCKFECNSYCFQCDSSNTCLLCVENFELNEKNQCKPICGDGIIIQGLEECEDKNDIQFDGCYQCLYQCTQNCIKCVKGVCQECDIGYILIQMECQKVVIDDFDENNEIVVINVEKCGDGNQSTLEECDDGNYDNGDGCSSQCIIEENWNCNQDSPNSCFLQTKYSLEYQNQTFEHQFVLLKFSNEVKQVSNINFTQSIQPEIINLNQNQYQITINPVVDINSTQFTLALFEFDIVIFEQMSLEPNFSISLHSSLVDYNNMPVGLPSQSLLLKTPKIINQNQINIANKFQNLGNILIIGLGAISILMLLFKQPLQCFEIFDLLQFQSYLKFVNVNYPLNLQIYFQSSEIVTVSPILIYFKITDRLNNIITENFIPSIGKFQEYQINADLLINIQSQISQIVFIGFLYLFLQIYPRIVNKYFFTFRNIYFVQQANSQWFSWLIIKLYQINKKILNLRTIYSKKGFIQLFYANCWDLLFKVFLFMTSNTETGYRSTISYSICFLVLGLTIIILLLNIKGLNDNLKVSKIRFEQLEGITLLKKLLFILILIDQQSSDIIQCTMLTLLSLGYIGFLSTIKQNIEGIEFIGIIWMEVPVMLFTLTSLIYCSDFLSFMKYNEQILVGFVQIVILVLGLLGPVIKLGINVYKEIKQFYQQKKYNPVFVLNIANILTIAQENRKNVQQQQKI</sequence>
<keyword evidence="4" id="KW-0472">Membrane</keyword>
<dbReference type="PANTHER" id="PTHR38934">
    <property type="entry name" value="HYPHALLY REGULATED CELL WALL PROTEIN 1"/>
    <property type="match status" value="1"/>
</dbReference>
<keyword evidence="4" id="KW-1133">Transmembrane helix</keyword>
<feature type="transmembrane region" description="Helical" evidence="4">
    <location>
        <begin position="951"/>
        <end position="974"/>
    </location>
</feature>
<evidence type="ECO:0000256" key="2">
    <source>
        <dbReference type="ARBA" id="ARBA00022737"/>
    </source>
</evidence>
<keyword evidence="2" id="KW-0677">Repeat</keyword>
<evidence type="ECO:0000313" key="6">
    <source>
        <dbReference type="Proteomes" id="UP000683925"/>
    </source>
</evidence>
<keyword evidence="6" id="KW-1185">Reference proteome</keyword>
<dbReference type="OrthoDB" id="409374at2759"/>
<dbReference type="EMBL" id="CAJJDP010000145">
    <property type="protein sequence ID" value="CAD8208635.1"/>
    <property type="molecule type" value="Genomic_DNA"/>
</dbReference>
<feature type="transmembrane region" description="Helical" evidence="4">
    <location>
        <begin position="920"/>
        <end position="945"/>
    </location>
</feature>
<dbReference type="NCBIfam" id="TIGR02232">
    <property type="entry name" value="myxo_disulf_rpt"/>
    <property type="match status" value="2"/>
</dbReference>
<name>A0A8S1Y4D9_PAROT</name>
<dbReference type="Pfam" id="PF13948">
    <property type="entry name" value="DUF4215"/>
    <property type="match status" value="4"/>
</dbReference>
<gene>
    <name evidence="5" type="ORF">POCTA_138.1.T1440164</name>
</gene>
<protein>
    <recommendedName>
        <fullName evidence="7">Insulin-like growth factor binding protein, N-terminal</fullName>
    </recommendedName>
</protein>